<keyword evidence="2" id="KW-0472">Membrane</keyword>
<dbReference type="EMBL" id="OU896722">
    <property type="protein sequence ID" value="CAH1154563.1"/>
    <property type="molecule type" value="Genomic_DNA"/>
</dbReference>
<name>A0A9P0GLR4_PHACE</name>
<feature type="compositionally biased region" description="Polar residues" evidence="1">
    <location>
        <begin position="12"/>
        <end position="26"/>
    </location>
</feature>
<feature type="region of interest" description="Disordered" evidence="1">
    <location>
        <begin position="68"/>
        <end position="127"/>
    </location>
</feature>
<evidence type="ECO:0000313" key="4">
    <source>
        <dbReference type="Proteomes" id="UP001153737"/>
    </source>
</evidence>
<reference evidence="3" key="1">
    <citation type="submission" date="2022-01" db="EMBL/GenBank/DDBJ databases">
        <authorList>
            <person name="King R."/>
        </authorList>
    </citation>
    <scope>NUCLEOTIDE SEQUENCE</scope>
</reference>
<reference evidence="3" key="2">
    <citation type="submission" date="2022-10" db="EMBL/GenBank/DDBJ databases">
        <authorList>
            <consortium name="ENA_rothamsted_submissions"/>
            <consortium name="culmorum"/>
            <person name="King R."/>
        </authorList>
    </citation>
    <scope>NUCLEOTIDE SEQUENCE</scope>
</reference>
<keyword evidence="2" id="KW-1133">Transmembrane helix</keyword>
<feature type="compositionally biased region" description="Basic and acidic residues" evidence="1">
    <location>
        <begin position="220"/>
        <end position="230"/>
    </location>
</feature>
<dbReference type="AlphaFoldDB" id="A0A9P0GLR4"/>
<keyword evidence="4" id="KW-1185">Reference proteome</keyword>
<accession>A0A9P0GLR4</accession>
<sequence length="461" mass="52142">MEYEKNLDPETTRLQCANSAASPVTFQQNRSTFLSNPHQNVPSQEEQRPNQHNIQNSIILAKRYKAIGNEKPSTPPEGYIHDHYSPIPPRKLLRKSKSEESRNPRYGSSFQERSRNDNHTSTPIVDKTIKKPKLLHSILRKFDNTLGTKQAKDKRPTISETKAILLNKSEYQFIPKQIHLPDKNLSHTYLPADNSVTSNWPLQLTLRKHRDVSTQPEQIQTKERSSDPHRAKTKLSPPPEGVSSSKTVGDSYGNDDGDVNCFSDKSVASTKTLFAEGATKSSSFNFNMFRGGMKLKERFVVGLSVAAVLFTVLLVVDIQMDLGISGKHLVPSHGRIKYVVKEEGPESVYNRFRNRLLQKTHSAISTNISKETLPNETSILHNNGKYRSEEHPLSENENPGSKDGKGPALRDDFGDIVDYLALDSGERDKFREEIDRIHPVIGKRDEVKRRTIGEMKQLVLE</sequence>
<feature type="transmembrane region" description="Helical" evidence="2">
    <location>
        <begin position="299"/>
        <end position="316"/>
    </location>
</feature>
<gene>
    <name evidence="3" type="ORF">PHAECO_LOCUS5230</name>
</gene>
<keyword evidence="2" id="KW-0812">Transmembrane</keyword>
<feature type="region of interest" description="Disordered" evidence="1">
    <location>
        <begin position="33"/>
        <end position="52"/>
    </location>
</feature>
<evidence type="ECO:0000256" key="1">
    <source>
        <dbReference type="SAM" id="MobiDB-lite"/>
    </source>
</evidence>
<feature type="region of interest" description="Disordered" evidence="1">
    <location>
        <begin position="1"/>
        <end position="26"/>
    </location>
</feature>
<evidence type="ECO:0000313" key="3">
    <source>
        <dbReference type="EMBL" id="CAH1154563.1"/>
    </source>
</evidence>
<protein>
    <submittedName>
        <fullName evidence="3">Uncharacterized protein</fullName>
    </submittedName>
</protein>
<feature type="compositionally biased region" description="Basic and acidic residues" evidence="1">
    <location>
        <begin position="1"/>
        <end position="11"/>
    </location>
</feature>
<organism evidence="3 4">
    <name type="scientific">Phaedon cochleariae</name>
    <name type="common">Mustard beetle</name>
    <dbReference type="NCBI Taxonomy" id="80249"/>
    <lineage>
        <taxon>Eukaryota</taxon>
        <taxon>Metazoa</taxon>
        <taxon>Ecdysozoa</taxon>
        <taxon>Arthropoda</taxon>
        <taxon>Hexapoda</taxon>
        <taxon>Insecta</taxon>
        <taxon>Pterygota</taxon>
        <taxon>Neoptera</taxon>
        <taxon>Endopterygota</taxon>
        <taxon>Coleoptera</taxon>
        <taxon>Polyphaga</taxon>
        <taxon>Cucujiformia</taxon>
        <taxon>Chrysomeloidea</taxon>
        <taxon>Chrysomelidae</taxon>
        <taxon>Chrysomelinae</taxon>
        <taxon>Chrysomelini</taxon>
        <taxon>Phaedon</taxon>
    </lineage>
</organism>
<feature type="region of interest" description="Disordered" evidence="1">
    <location>
        <begin position="388"/>
        <end position="408"/>
    </location>
</feature>
<evidence type="ECO:0000256" key="2">
    <source>
        <dbReference type="SAM" id="Phobius"/>
    </source>
</evidence>
<dbReference type="OrthoDB" id="8583677at2759"/>
<dbReference type="Proteomes" id="UP001153737">
    <property type="component" value="Chromosome 16"/>
</dbReference>
<proteinExistence type="predicted"/>
<feature type="region of interest" description="Disordered" evidence="1">
    <location>
        <begin position="208"/>
        <end position="252"/>
    </location>
</feature>